<organism evidence="2 3">
    <name type="scientific">Streptomyces hirsutus</name>
    <dbReference type="NCBI Taxonomy" id="35620"/>
    <lineage>
        <taxon>Bacteria</taxon>
        <taxon>Bacillati</taxon>
        <taxon>Actinomycetota</taxon>
        <taxon>Actinomycetes</taxon>
        <taxon>Kitasatosporales</taxon>
        <taxon>Streptomycetaceae</taxon>
        <taxon>Streptomyces</taxon>
    </lineage>
</organism>
<dbReference type="GeneID" id="91541227"/>
<dbReference type="CDD" id="cd01097">
    <property type="entry name" value="Tetrahydromethanopterin_reductase"/>
    <property type="match status" value="1"/>
</dbReference>
<evidence type="ECO:0000313" key="3">
    <source>
        <dbReference type="Proteomes" id="UP001335325"/>
    </source>
</evidence>
<sequence>MSVPVDTALPIKGGADPAAAARTAEEAGYDAVWASELDRDPFLQLAVASAATERIGLGTGIAVAFARSPMNVASMAHDLQRLSQGRFMLGLGTQVRAHITRRFSMPWSEPAARMREYVLALRAIWSAWETGERLAFEGRFYTHTLMTPMFTPTPHGHGTPPVVVAAVGDLMTEVAGEVGDGVLFHSFLTERYLREHTLAALRRGREKSSRPGFQRVGGPFVATGTTPEQISAAAEATRSQIAFYASTPSYRPVLEAHGWGGLGERLHALSRAGDWKAMTAAVDDEVLHEFAAVGTPEEAADILAARYTDVFDRFTLVTPYDLDETARARVAARLRELT</sequence>
<evidence type="ECO:0000259" key="1">
    <source>
        <dbReference type="Pfam" id="PF00296"/>
    </source>
</evidence>
<dbReference type="Gene3D" id="3.20.20.30">
    <property type="entry name" value="Luciferase-like domain"/>
    <property type="match status" value="1"/>
</dbReference>
<dbReference type="InterPro" id="IPR036661">
    <property type="entry name" value="Luciferase-like_sf"/>
</dbReference>
<dbReference type="InterPro" id="IPR019919">
    <property type="entry name" value="Lucif-like_OxRdtase_MSMEG_2256"/>
</dbReference>
<dbReference type="SUPFAM" id="SSF51679">
    <property type="entry name" value="Bacterial luciferase-like"/>
    <property type="match status" value="1"/>
</dbReference>
<dbReference type="Pfam" id="PF00296">
    <property type="entry name" value="Bac_luciferase"/>
    <property type="match status" value="1"/>
</dbReference>
<keyword evidence="2" id="KW-0560">Oxidoreductase</keyword>
<feature type="domain" description="Luciferase-like" evidence="1">
    <location>
        <begin position="19"/>
        <end position="308"/>
    </location>
</feature>
<name>A0ABZ1GF69_9ACTN</name>
<keyword evidence="3" id="KW-1185">Reference proteome</keyword>
<dbReference type="InterPro" id="IPR050564">
    <property type="entry name" value="F420-G6PD/mer"/>
</dbReference>
<evidence type="ECO:0000313" key="2">
    <source>
        <dbReference type="EMBL" id="WSD04595.1"/>
    </source>
</evidence>
<dbReference type="EMBL" id="CP109134">
    <property type="protein sequence ID" value="WSD04595.1"/>
    <property type="molecule type" value="Genomic_DNA"/>
</dbReference>
<accession>A0ABZ1GF69</accession>
<dbReference type="InterPro" id="IPR011251">
    <property type="entry name" value="Luciferase-like_dom"/>
</dbReference>
<dbReference type="EC" id="1.-.-.-" evidence="2"/>
<reference evidence="2 3" key="1">
    <citation type="submission" date="2022-10" db="EMBL/GenBank/DDBJ databases">
        <title>The complete genomes of actinobacterial strains from the NBC collection.</title>
        <authorList>
            <person name="Joergensen T.S."/>
            <person name="Alvarez Arevalo M."/>
            <person name="Sterndorff E.B."/>
            <person name="Faurdal D."/>
            <person name="Vuksanovic O."/>
            <person name="Mourched A.-S."/>
            <person name="Charusanti P."/>
            <person name="Shaw S."/>
            <person name="Blin K."/>
            <person name="Weber T."/>
        </authorList>
    </citation>
    <scope>NUCLEOTIDE SEQUENCE [LARGE SCALE GENOMIC DNA]</scope>
    <source>
        <strain evidence="2 3">NBC 01753</strain>
    </source>
</reference>
<dbReference type="RefSeq" id="WP_326750913.1">
    <property type="nucleotide sequence ID" value="NZ_CP109134.1"/>
</dbReference>
<dbReference type="PANTHER" id="PTHR43244">
    <property type="match status" value="1"/>
</dbReference>
<dbReference type="NCBIfam" id="TIGR03617">
    <property type="entry name" value="F420_MSMEG_2256"/>
    <property type="match status" value="1"/>
</dbReference>
<protein>
    <submittedName>
        <fullName evidence="2">TIGR03617 family F420-dependent LLM class oxidoreductase</fullName>
        <ecNumber evidence="2">1.-.-.-</ecNumber>
    </submittedName>
</protein>
<dbReference type="Proteomes" id="UP001335325">
    <property type="component" value="Chromosome"/>
</dbReference>
<gene>
    <name evidence="2" type="ORF">OIE73_01610</name>
</gene>
<dbReference type="GO" id="GO:0016491">
    <property type="term" value="F:oxidoreductase activity"/>
    <property type="evidence" value="ECO:0007669"/>
    <property type="project" value="UniProtKB-KW"/>
</dbReference>
<proteinExistence type="predicted"/>
<dbReference type="PANTHER" id="PTHR43244:SF2">
    <property type="entry name" value="CONSERVED HYPOTHETICAL ALANINE AND PROLINE-RICH PROTEIN"/>
    <property type="match status" value="1"/>
</dbReference>